<evidence type="ECO:0000313" key="3">
    <source>
        <dbReference type="Proteomes" id="UP000235943"/>
    </source>
</evidence>
<name>A0A2N8TK44_9ACTN</name>
<evidence type="ECO:0000256" key="1">
    <source>
        <dbReference type="SAM" id="MobiDB-lite"/>
    </source>
</evidence>
<sequence length="59" mass="6465">MTSLLEGRTIAEVDRLLDTGATVIVIDHDTDLIRSGRSTEGTRQRPPAPKLPVAHPYQV</sequence>
<feature type="region of interest" description="Disordered" evidence="1">
    <location>
        <begin position="34"/>
        <end position="59"/>
    </location>
</feature>
<organism evidence="2 3">
    <name type="scientific">Streptomyces cahuitamycinicus</name>
    <dbReference type="NCBI Taxonomy" id="2070367"/>
    <lineage>
        <taxon>Bacteria</taxon>
        <taxon>Bacillati</taxon>
        <taxon>Actinomycetota</taxon>
        <taxon>Actinomycetes</taxon>
        <taxon>Kitasatosporales</taxon>
        <taxon>Streptomycetaceae</taxon>
        <taxon>Streptomyces</taxon>
    </lineage>
</organism>
<protein>
    <submittedName>
        <fullName evidence="2">Uncharacterized protein</fullName>
    </submittedName>
</protein>
<proteinExistence type="predicted"/>
<dbReference type="EMBL" id="POUC01000222">
    <property type="protein sequence ID" value="PNG19373.1"/>
    <property type="molecule type" value="Genomic_DNA"/>
</dbReference>
<evidence type="ECO:0000313" key="2">
    <source>
        <dbReference type="EMBL" id="PNG19373.1"/>
    </source>
</evidence>
<gene>
    <name evidence="2" type="ORF">C1J00_26035</name>
</gene>
<dbReference type="RefSeq" id="WP_102911469.1">
    <property type="nucleotide sequence ID" value="NZ_POUC01000222.1"/>
</dbReference>
<accession>A0A2N8TK44</accession>
<comment type="caution">
    <text evidence="2">The sequence shown here is derived from an EMBL/GenBank/DDBJ whole genome shotgun (WGS) entry which is preliminary data.</text>
</comment>
<keyword evidence="3" id="KW-1185">Reference proteome</keyword>
<reference evidence="2 3" key="1">
    <citation type="submission" date="2018-01" db="EMBL/GenBank/DDBJ databases">
        <title>Draft genome sequence of Streptomyces sp. 13K301.</title>
        <authorList>
            <person name="Sahin N."/>
            <person name="Saygin H."/>
            <person name="Ay H."/>
        </authorList>
    </citation>
    <scope>NUCLEOTIDE SEQUENCE [LARGE SCALE GENOMIC DNA]</scope>
    <source>
        <strain evidence="2 3">13K301</strain>
    </source>
</reference>
<dbReference type="AlphaFoldDB" id="A0A2N8TK44"/>
<dbReference type="Proteomes" id="UP000235943">
    <property type="component" value="Unassembled WGS sequence"/>
</dbReference>